<proteinExistence type="predicted"/>
<keyword evidence="1" id="KW-0472">Membrane</keyword>
<dbReference type="EMBL" id="JYFE01000041">
    <property type="protein sequence ID" value="KIT16024.1"/>
    <property type="molecule type" value="Genomic_DNA"/>
</dbReference>
<feature type="transmembrane region" description="Helical" evidence="1">
    <location>
        <begin position="37"/>
        <end position="58"/>
    </location>
</feature>
<feature type="transmembrane region" description="Helical" evidence="1">
    <location>
        <begin position="260"/>
        <end position="279"/>
    </location>
</feature>
<feature type="transmembrane region" description="Helical" evidence="1">
    <location>
        <begin position="161"/>
        <end position="178"/>
    </location>
</feature>
<feature type="transmembrane region" description="Helical" evidence="1">
    <location>
        <begin position="79"/>
        <end position="99"/>
    </location>
</feature>
<evidence type="ECO:0000313" key="2">
    <source>
        <dbReference type="EMBL" id="KIT16024.1"/>
    </source>
</evidence>
<dbReference type="PANTHER" id="PTHR38095">
    <property type="entry name" value="ANAEROBIC DIMETHYL SULFOXIDE REDUCTASE CHAIN YNFH"/>
    <property type="match status" value="1"/>
</dbReference>
<keyword evidence="1" id="KW-0812">Transmembrane</keyword>
<reference evidence="2 3" key="1">
    <citation type="submission" date="2015-02" db="EMBL/GenBank/DDBJ databases">
        <title>Genome Sequence of Jannaschia aquimarina DSM28248, a member of the Roseobacter clade.</title>
        <authorList>
            <person name="Voget S."/>
            <person name="Daniel R."/>
        </authorList>
    </citation>
    <scope>NUCLEOTIDE SEQUENCE [LARGE SCALE GENOMIC DNA]</scope>
    <source>
        <strain evidence="2 3">GSW-M26</strain>
    </source>
</reference>
<dbReference type="PANTHER" id="PTHR38095:SF1">
    <property type="entry name" value="ANAEROBIC DIMETHYL SULFOXIDE REDUCTASE CHAIN YNFH"/>
    <property type="match status" value="1"/>
</dbReference>
<dbReference type="STRING" id="935700.jaqu_22940"/>
<organism evidence="2 3">
    <name type="scientific">Jannaschia aquimarina</name>
    <dbReference type="NCBI Taxonomy" id="935700"/>
    <lineage>
        <taxon>Bacteria</taxon>
        <taxon>Pseudomonadati</taxon>
        <taxon>Pseudomonadota</taxon>
        <taxon>Alphaproteobacteria</taxon>
        <taxon>Rhodobacterales</taxon>
        <taxon>Roseobacteraceae</taxon>
        <taxon>Jannaschia</taxon>
    </lineage>
</organism>
<dbReference type="RefSeq" id="WP_043919078.1">
    <property type="nucleotide sequence ID" value="NZ_FZPF01000004.1"/>
</dbReference>
<protein>
    <submittedName>
        <fullName evidence="2">DMSO reductase anchor subunit (DmsC)</fullName>
    </submittedName>
</protein>
<keyword evidence="1" id="KW-1133">Transmembrane helix</keyword>
<dbReference type="AlphaFoldDB" id="A0A0D1EE98"/>
<dbReference type="GO" id="GO:0005886">
    <property type="term" value="C:plasma membrane"/>
    <property type="evidence" value="ECO:0007669"/>
    <property type="project" value="TreeGrafter"/>
</dbReference>
<dbReference type="GO" id="GO:0009390">
    <property type="term" value="C:dimethyl sulfoxide reductase complex"/>
    <property type="evidence" value="ECO:0007669"/>
    <property type="project" value="TreeGrafter"/>
</dbReference>
<comment type="caution">
    <text evidence="2">The sequence shown here is derived from an EMBL/GenBank/DDBJ whole genome shotgun (WGS) entry which is preliminary data.</text>
</comment>
<dbReference type="InterPro" id="IPR007059">
    <property type="entry name" value="DmsC"/>
</dbReference>
<evidence type="ECO:0000313" key="3">
    <source>
        <dbReference type="Proteomes" id="UP000032232"/>
    </source>
</evidence>
<name>A0A0D1EE98_9RHOB</name>
<dbReference type="Pfam" id="PF04976">
    <property type="entry name" value="DmsC"/>
    <property type="match status" value="1"/>
</dbReference>
<dbReference type="OrthoDB" id="5520897at2"/>
<accession>A0A0D1EE98</accession>
<sequence length="300" mass="32827">MHPAPSVIIFSTLSGAGFGLLFFLGLDPDPPRGWVGFTFFAIAYALACGGLFSAFFHLKNKKNAWKSYSQWRTSWLSREAWAAVLALVVMGVFAAGLVFRDTHFAPLGWVGALLSLATVFTTSMIYAQLRAVPRWNQAATPAMFLAYALAGGALLSGRETWSGWLFLLAGAITLWHWWKGDRRFAEVGTTIRSATRLNSGVTLFEAPHTGDNYLTREMVFRIARKHAVKLRVIGLLAASLVPAILVLAPFDLGFAAKHALAGLALLIHLGGVFVTRWLFFAEAEHVVGLYYGAHLDRQAA</sequence>
<feature type="transmembrane region" description="Helical" evidence="1">
    <location>
        <begin position="228"/>
        <end position="248"/>
    </location>
</feature>
<dbReference type="Proteomes" id="UP000032232">
    <property type="component" value="Unassembled WGS sequence"/>
</dbReference>
<feature type="transmembrane region" description="Helical" evidence="1">
    <location>
        <begin position="138"/>
        <end position="155"/>
    </location>
</feature>
<feature type="transmembrane region" description="Helical" evidence="1">
    <location>
        <begin position="105"/>
        <end position="126"/>
    </location>
</feature>
<feature type="transmembrane region" description="Helical" evidence="1">
    <location>
        <begin position="7"/>
        <end position="25"/>
    </location>
</feature>
<dbReference type="GO" id="GO:0009389">
    <property type="term" value="F:dimethyl sulfoxide reductase activity"/>
    <property type="evidence" value="ECO:0007669"/>
    <property type="project" value="TreeGrafter"/>
</dbReference>
<dbReference type="GO" id="GO:0019645">
    <property type="term" value="P:anaerobic electron transport chain"/>
    <property type="evidence" value="ECO:0007669"/>
    <property type="project" value="InterPro"/>
</dbReference>
<evidence type="ECO:0000256" key="1">
    <source>
        <dbReference type="SAM" id="Phobius"/>
    </source>
</evidence>
<keyword evidence="3" id="KW-1185">Reference proteome</keyword>
<gene>
    <name evidence="2" type="ORF">jaqu_22940</name>
</gene>
<dbReference type="PATRIC" id="fig|935700.4.peg.2361"/>